<dbReference type="EMBL" id="BAAAGX010000032">
    <property type="protein sequence ID" value="GAA0273463.1"/>
    <property type="molecule type" value="Genomic_DNA"/>
</dbReference>
<keyword evidence="3" id="KW-1185">Reference proteome</keyword>
<evidence type="ECO:0000313" key="3">
    <source>
        <dbReference type="Proteomes" id="UP001500967"/>
    </source>
</evidence>
<evidence type="ECO:0000313" key="2">
    <source>
        <dbReference type="EMBL" id="GAA0273463.1"/>
    </source>
</evidence>
<keyword evidence="1" id="KW-1133">Transmembrane helix</keyword>
<gene>
    <name evidence="2" type="ORF">GCM10009539_71080</name>
</gene>
<keyword evidence="1" id="KW-0472">Membrane</keyword>
<keyword evidence="1" id="KW-0812">Transmembrane</keyword>
<evidence type="ECO:0008006" key="4">
    <source>
        <dbReference type="Google" id="ProtNLM"/>
    </source>
</evidence>
<accession>A0ABP3ES75</accession>
<organism evidence="2 3">
    <name type="scientific">Cryptosporangium japonicum</name>
    <dbReference type="NCBI Taxonomy" id="80872"/>
    <lineage>
        <taxon>Bacteria</taxon>
        <taxon>Bacillati</taxon>
        <taxon>Actinomycetota</taxon>
        <taxon>Actinomycetes</taxon>
        <taxon>Cryptosporangiales</taxon>
        <taxon>Cryptosporangiaceae</taxon>
        <taxon>Cryptosporangium</taxon>
    </lineage>
</organism>
<sequence length="183" mass="19109">MDPRQIRPRRRWYGVAIGIAVLFTLIGIGGFVAGIVTATNSVPGFDGTYTGKQESSVQLEAGRKYAVYVPETAATDCTVDQRVTSTSPSTTFSFTRNGEQWVHVTNLSVGTTGAYTINCSAPTYAVGPAPELGQFAGGLGGGIAALMGLPCLGITIGGIIALITGLRRSSHKKRLLASSAPTW</sequence>
<evidence type="ECO:0000256" key="1">
    <source>
        <dbReference type="SAM" id="Phobius"/>
    </source>
</evidence>
<dbReference type="RefSeq" id="WP_344653337.1">
    <property type="nucleotide sequence ID" value="NZ_BAAAGX010000032.1"/>
</dbReference>
<dbReference type="Proteomes" id="UP001500967">
    <property type="component" value="Unassembled WGS sequence"/>
</dbReference>
<reference evidence="3" key="1">
    <citation type="journal article" date="2019" name="Int. J. Syst. Evol. Microbiol.">
        <title>The Global Catalogue of Microorganisms (GCM) 10K type strain sequencing project: providing services to taxonomists for standard genome sequencing and annotation.</title>
        <authorList>
            <consortium name="The Broad Institute Genomics Platform"/>
            <consortium name="The Broad Institute Genome Sequencing Center for Infectious Disease"/>
            <person name="Wu L."/>
            <person name="Ma J."/>
        </authorList>
    </citation>
    <scope>NUCLEOTIDE SEQUENCE [LARGE SCALE GENOMIC DNA]</scope>
    <source>
        <strain evidence="3">JCM 10425</strain>
    </source>
</reference>
<name>A0ABP3ES75_9ACTN</name>
<proteinExistence type="predicted"/>
<feature type="transmembrane region" description="Helical" evidence="1">
    <location>
        <begin position="143"/>
        <end position="166"/>
    </location>
</feature>
<feature type="transmembrane region" description="Helical" evidence="1">
    <location>
        <begin position="12"/>
        <end position="36"/>
    </location>
</feature>
<protein>
    <recommendedName>
        <fullName evidence="4">Serine/arginine repetitive matrix protein 2</fullName>
    </recommendedName>
</protein>
<comment type="caution">
    <text evidence="2">The sequence shown here is derived from an EMBL/GenBank/DDBJ whole genome shotgun (WGS) entry which is preliminary data.</text>
</comment>